<evidence type="ECO:0000256" key="1">
    <source>
        <dbReference type="PIRSR" id="PIRSR601310-1"/>
    </source>
</evidence>
<proteinExistence type="predicted"/>
<feature type="short sequence motif" description="Histidine triad motif" evidence="2 3">
    <location>
        <begin position="87"/>
        <end position="91"/>
    </location>
</feature>
<dbReference type="PROSITE" id="PS51084">
    <property type="entry name" value="HIT_2"/>
    <property type="match status" value="1"/>
</dbReference>
<dbReference type="SUPFAM" id="SSF54197">
    <property type="entry name" value="HIT-like"/>
    <property type="match status" value="1"/>
</dbReference>
<feature type="active site" description="Tele-AMP-histidine intermediate" evidence="1">
    <location>
        <position position="89"/>
    </location>
</feature>
<dbReference type="Proteomes" id="UP000629619">
    <property type="component" value="Unassembled WGS sequence"/>
</dbReference>
<comment type="caution">
    <text evidence="5">The sequence shown here is derived from an EMBL/GenBank/DDBJ whole genome shotgun (WGS) entry which is preliminary data.</text>
</comment>
<evidence type="ECO:0000313" key="5">
    <source>
        <dbReference type="EMBL" id="GIF08673.1"/>
    </source>
</evidence>
<dbReference type="Gene3D" id="3.30.428.10">
    <property type="entry name" value="HIT-like"/>
    <property type="match status" value="1"/>
</dbReference>
<gene>
    <name evidence="5" type="ORF">Asi03nite_62110</name>
</gene>
<dbReference type="RefSeq" id="WP_203684023.1">
    <property type="nucleotide sequence ID" value="NZ_BOMW01000066.1"/>
</dbReference>
<organism evidence="5 6">
    <name type="scientific">Actinoplanes siamensis</name>
    <dbReference type="NCBI Taxonomy" id="1223317"/>
    <lineage>
        <taxon>Bacteria</taxon>
        <taxon>Bacillati</taxon>
        <taxon>Actinomycetota</taxon>
        <taxon>Actinomycetes</taxon>
        <taxon>Micromonosporales</taxon>
        <taxon>Micromonosporaceae</taxon>
        <taxon>Actinoplanes</taxon>
    </lineage>
</organism>
<sequence length="109" mass="11382">MGCVFCAIVAGSEPATIVRRWADAIAIVPLNPVIEGHVLVIPNQHVTDVTEDPDVSAIAMRAAAELAAPPCNVITSAGPEATQTIPHLHLHIVPRTAGDGLALPWSPTR</sequence>
<dbReference type="InterPro" id="IPR001310">
    <property type="entry name" value="Histidine_triad_HIT"/>
</dbReference>
<dbReference type="InterPro" id="IPR011146">
    <property type="entry name" value="HIT-like"/>
</dbReference>
<dbReference type="GO" id="GO:0003824">
    <property type="term" value="F:catalytic activity"/>
    <property type="evidence" value="ECO:0007669"/>
    <property type="project" value="InterPro"/>
</dbReference>
<feature type="domain" description="HIT" evidence="4">
    <location>
        <begin position="4"/>
        <end position="102"/>
    </location>
</feature>
<dbReference type="PRINTS" id="PR00332">
    <property type="entry name" value="HISTRIAD"/>
</dbReference>
<name>A0A919ND10_9ACTN</name>
<accession>A0A919ND10</accession>
<dbReference type="Pfam" id="PF01230">
    <property type="entry name" value="HIT"/>
    <property type="match status" value="1"/>
</dbReference>
<evidence type="ECO:0000313" key="6">
    <source>
        <dbReference type="Proteomes" id="UP000629619"/>
    </source>
</evidence>
<evidence type="ECO:0000259" key="4">
    <source>
        <dbReference type="PROSITE" id="PS51084"/>
    </source>
</evidence>
<dbReference type="InterPro" id="IPR036265">
    <property type="entry name" value="HIT-like_sf"/>
</dbReference>
<reference evidence="5" key="1">
    <citation type="submission" date="2021-01" db="EMBL/GenBank/DDBJ databases">
        <title>Whole genome shotgun sequence of Actinoplanes siamensis NBRC 109076.</title>
        <authorList>
            <person name="Komaki H."/>
            <person name="Tamura T."/>
        </authorList>
    </citation>
    <scope>NUCLEOTIDE SEQUENCE</scope>
    <source>
        <strain evidence="5">NBRC 109076</strain>
    </source>
</reference>
<dbReference type="EMBL" id="BOMW01000066">
    <property type="protein sequence ID" value="GIF08673.1"/>
    <property type="molecule type" value="Genomic_DNA"/>
</dbReference>
<dbReference type="PANTHER" id="PTHR46648">
    <property type="entry name" value="HIT FAMILY PROTEIN 1"/>
    <property type="match status" value="1"/>
</dbReference>
<dbReference type="PANTHER" id="PTHR46648:SF1">
    <property type="entry name" value="ADENOSINE 5'-MONOPHOSPHORAMIDASE HNT1"/>
    <property type="match status" value="1"/>
</dbReference>
<dbReference type="AlphaFoldDB" id="A0A919ND10"/>
<evidence type="ECO:0000256" key="2">
    <source>
        <dbReference type="PIRSR" id="PIRSR601310-3"/>
    </source>
</evidence>
<evidence type="ECO:0000256" key="3">
    <source>
        <dbReference type="PROSITE-ProRule" id="PRU00464"/>
    </source>
</evidence>
<protein>
    <submittedName>
        <fullName evidence="5">Hypothetical histidine triad (HIT) protein</fullName>
    </submittedName>
</protein>
<keyword evidence="6" id="KW-1185">Reference proteome</keyword>
<dbReference type="GO" id="GO:0009117">
    <property type="term" value="P:nucleotide metabolic process"/>
    <property type="evidence" value="ECO:0007669"/>
    <property type="project" value="TreeGrafter"/>
</dbReference>